<dbReference type="SUPFAM" id="SSF55681">
    <property type="entry name" value="Class II aaRS and biotin synthetases"/>
    <property type="match status" value="1"/>
</dbReference>
<dbReference type="OrthoDB" id="10672474at2759"/>
<dbReference type="InterPro" id="IPR045864">
    <property type="entry name" value="aa-tRNA-synth_II/BPL/LPL"/>
</dbReference>
<dbReference type="AlphaFoldDB" id="A0A7R9A0J8"/>
<dbReference type="Gene3D" id="3.30.930.10">
    <property type="entry name" value="Bira Bifunctional Protein, Domain 2"/>
    <property type="match status" value="1"/>
</dbReference>
<protein>
    <submittedName>
        <fullName evidence="1">Uncharacterized protein</fullName>
    </submittedName>
</protein>
<reference evidence="1" key="1">
    <citation type="submission" date="2020-11" db="EMBL/GenBank/DDBJ databases">
        <authorList>
            <person name="Tran Van P."/>
        </authorList>
    </citation>
    <scope>NUCLEOTIDE SEQUENCE</scope>
</reference>
<organism evidence="1">
    <name type="scientific">Cyprideis torosa</name>
    <dbReference type="NCBI Taxonomy" id="163714"/>
    <lineage>
        <taxon>Eukaryota</taxon>
        <taxon>Metazoa</taxon>
        <taxon>Ecdysozoa</taxon>
        <taxon>Arthropoda</taxon>
        <taxon>Crustacea</taxon>
        <taxon>Oligostraca</taxon>
        <taxon>Ostracoda</taxon>
        <taxon>Podocopa</taxon>
        <taxon>Podocopida</taxon>
        <taxon>Cytherocopina</taxon>
        <taxon>Cytheroidea</taxon>
        <taxon>Cytherideidae</taxon>
        <taxon>Cyprideis</taxon>
    </lineage>
</organism>
<sequence length="114" mass="13214">MKPSIPKGTRDFNAIEIFNRRFIINCIQRNFEKFGFTPLETPSFENLSTLTGKYGEEDKLDKIGKEKVIEELLDKNISQKSIDKLEPLFKTYNSNEEQIAVLNELLKESEIGKK</sequence>
<evidence type="ECO:0000313" key="1">
    <source>
        <dbReference type="EMBL" id="CAD7238659.1"/>
    </source>
</evidence>
<proteinExistence type="predicted"/>
<feature type="non-terminal residue" evidence="1">
    <location>
        <position position="114"/>
    </location>
</feature>
<dbReference type="PANTHER" id="PTHR11476:SF7">
    <property type="entry name" value="HISTIDINE--TRNA LIGASE"/>
    <property type="match status" value="1"/>
</dbReference>
<gene>
    <name evidence="1" type="ORF">CTOB1V02_LOCUS16474</name>
</gene>
<dbReference type="PANTHER" id="PTHR11476">
    <property type="entry name" value="HISTIDYL-TRNA SYNTHETASE"/>
    <property type="match status" value="1"/>
</dbReference>
<dbReference type="EMBL" id="OB706152">
    <property type="protein sequence ID" value="CAD7238659.1"/>
    <property type="molecule type" value="Genomic_DNA"/>
</dbReference>
<accession>A0A7R9A0J8</accession>
<name>A0A7R9A0J8_9CRUS</name>